<feature type="non-terminal residue" evidence="6">
    <location>
        <position position="229"/>
    </location>
</feature>
<evidence type="ECO:0000256" key="4">
    <source>
        <dbReference type="ARBA" id="ARBA00022840"/>
    </source>
</evidence>
<evidence type="ECO:0000256" key="1">
    <source>
        <dbReference type="ARBA" id="ARBA00006432"/>
    </source>
</evidence>
<keyword evidence="3" id="KW-0547">Nucleotide-binding</keyword>
<feature type="non-terminal residue" evidence="6">
    <location>
        <position position="1"/>
    </location>
</feature>
<dbReference type="InterPro" id="IPR051087">
    <property type="entry name" value="Mitochondrial_ACSM"/>
</dbReference>
<organism evidence="6">
    <name type="scientific">marine metagenome</name>
    <dbReference type="NCBI Taxonomy" id="408172"/>
    <lineage>
        <taxon>unclassified sequences</taxon>
        <taxon>metagenomes</taxon>
        <taxon>ecological metagenomes</taxon>
    </lineage>
</organism>
<dbReference type="GO" id="GO:0006637">
    <property type="term" value="P:acyl-CoA metabolic process"/>
    <property type="evidence" value="ECO:0007669"/>
    <property type="project" value="TreeGrafter"/>
</dbReference>
<proteinExistence type="inferred from homology"/>
<dbReference type="Pfam" id="PF00501">
    <property type="entry name" value="AMP-binding"/>
    <property type="match status" value="1"/>
</dbReference>
<dbReference type="PANTHER" id="PTHR43605">
    <property type="entry name" value="ACYL-COENZYME A SYNTHETASE"/>
    <property type="match status" value="1"/>
</dbReference>
<evidence type="ECO:0000256" key="2">
    <source>
        <dbReference type="ARBA" id="ARBA00022598"/>
    </source>
</evidence>
<evidence type="ECO:0000313" key="6">
    <source>
        <dbReference type="EMBL" id="SVE60606.1"/>
    </source>
</evidence>
<dbReference type="GO" id="GO:0005524">
    <property type="term" value="F:ATP binding"/>
    <property type="evidence" value="ECO:0007669"/>
    <property type="project" value="UniProtKB-KW"/>
</dbReference>
<keyword evidence="2" id="KW-0436">Ligase</keyword>
<dbReference type="InterPro" id="IPR000873">
    <property type="entry name" value="AMP-dep_synth/lig_dom"/>
</dbReference>
<dbReference type="InterPro" id="IPR042099">
    <property type="entry name" value="ANL_N_sf"/>
</dbReference>
<dbReference type="GO" id="GO:0006633">
    <property type="term" value="P:fatty acid biosynthetic process"/>
    <property type="evidence" value="ECO:0007669"/>
    <property type="project" value="TreeGrafter"/>
</dbReference>
<gene>
    <name evidence="6" type="ORF">METZ01_LOCUS513460</name>
</gene>
<keyword evidence="4" id="KW-0067">ATP-binding</keyword>
<evidence type="ECO:0000259" key="5">
    <source>
        <dbReference type="Pfam" id="PF00501"/>
    </source>
</evidence>
<protein>
    <recommendedName>
        <fullName evidence="5">AMP-dependent synthetase/ligase domain-containing protein</fullName>
    </recommendedName>
</protein>
<comment type="similarity">
    <text evidence="1">Belongs to the ATP-dependent AMP-binding enzyme family.</text>
</comment>
<accession>A0A383EUK8</accession>
<dbReference type="AlphaFoldDB" id="A0A383EUK8"/>
<dbReference type="Gene3D" id="3.40.50.12780">
    <property type="entry name" value="N-terminal domain of ligase-like"/>
    <property type="match status" value="1"/>
</dbReference>
<dbReference type="PANTHER" id="PTHR43605:SF10">
    <property type="entry name" value="ACYL-COA SYNTHETASE MEDIUM CHAIN FAMILY MEMBER 3"/>
    <property type="match status" value="1"/>
</dbReference>
<dbReference type="InterPro" id="IPR045851">
    <property type="entry name" value="AMP-bd_C_sf"/>
</dbReference>
<reference evidence="6" key="1">
    <citation type="submission" date="2018-05" db="EMBL/GenBank/DDBJ databases">
        <authorList>
            <person name="Lanie J.A."/>
            <person name="Ng W.-L."/>
            <person name="Kazmierczak K.M."/>
            <person name="Andrzejewski T.M."/>
            <person name="Davidsen T.M."/>
            <person name="Wayne K.J."/>
            <person name="Tettelin H."/>
            <person name="Glass J.I."/>
            <person name="Rusch D."/>
            <person name="Podicherti R."/>
            <person name="Tsui H.-C.T."/>
            <person name="Winkler M.E."/>
        </authorList>
    </citation>
    <scope>NUCLEOTIDE SEQUENCE</scope>
</reference>
<sequence length="229" mass="25428">VREHGVTVTTAVGGICHMLYAQPARADDADNPLRMIYAVPNPHEVQEEFKMRFGVELTEGYGSTEANICVYTRPSENTPRGSCGRAAPEYEVKIVNPMGRNCLPGEAGEFVVRSKYPNTLMAGYYGMPEKSLEAFRQLWFHTGDKGTRDADGYFYFLDRMKDAIRRQGENISSFEVERILNLHDDVAESAAVAVKAENGEDELKAVVVLNSSAELSAETLLNYCVDTMP</sequence>
<dbReference type="GO" id="GO:0015645">
    <property type="term" value="F:fatty acid ligase activity"/>
    <property type="evidence" value="ECO:0007669"/>
    <property type="project" value="TreeGrafter"/>
</dbReference>
<dbReference type="Gene3D" id="3.30.300.30">
    <property type="match status" value="1"/>
</dbReference>
<evidence type="ECO:0000256" key="3">
    <source>
        <dbReference type="ARBA" id="ARBA00022741"/>
    </source>
</evidence>
<dbReference type="SUPFAM" id="SSF56801">
    <property type="entry name" value="Acetyl-CoA synthetase-like"/>
    <property type="match status" value="1"/>
</dbReference>
<dbReference type="GO" id="GO:0004321">
    <property type="term" value="F:fatty-acyl-CoA synthase activity"/>
    <property type="evidence" value="ECO:0007669"/>
    <property type="project" value="TreeGrafter"/>
</dbReference>
<dbReference type="EMBL" id="UINC01229045">
    <property type="protein sequence ID" value="SVE60606.1"/>
    <property type="molecule type" value="Genomic_DNA"/>
</dbReference>
<feature type="domain" description="AMP-dependent synthetase/ligase" evidence="5">
    <location>
        <begin position="1"/>
        <end position="125"/>
    </location>
</feature>
<name>A0A383EUK8_9ZZZZ</name>